<gene>
    <name evidence="6" type="ORF">ACFSUO_01545</name>
</gene>
<evidence type="ECO:0000313" key="6">
    <source>
        <dbReference type="EMBL" id="MFD2759671.1"/>
    </source>
</evidence>
<dbReference type="PROSITE" id="PS51635">
    <property type="entry name" value="PNPLA"/>
    <property type="match status" value="1"/>
</dbReference>
<evidence type="ECO:0000259" key="5">
    <source>
        <dbReference type="PROSITE" id="PS51635"/>
    </source>
</evidence>
<comment type="caution">
    <text evidence="6">The sequence shown here is derived from an EMBL/GenBank/DDBJ whole genome shotgun (WGS) entry which is preliminary data.</text>
</comment>
<sequence length="299" mass="34411">MEYNAGLMLEGGGMRCAFTVGVLDYFLDRQLEFPFVATASAGALIGSSYVAKQRERNYQLLEALGKNPDVISFKRMLQKKELFSMDFIFEKLANEQFPIDFASFLQTNARFIVGTTDINTGRPLFHDTFTEKNNLLQVIRASCSLPVLAPSIEYQGKQLMDGGISDPIPINPLIERGLKKHVVILTRNKGYRKKATKLNWFFRRFFKNKPELIQLLRNRHLSYNQTMRKLLEMEQRNEVFMIQPEEPLAASRIEKNGQKLEILYQQGYQEAEKNFEALQNFLKSSEKPSTYIKDGVVPS</sequence>
<dbReference type="CDD" id="cd07208">
    <property type="entry name" value="Pat_hypo_Ecoli_yjju_like"/>
    <property type="match status" value="1"/>
</dbReference>
<evidence type="ECO:0000256" key="3">
    <source>
        <dbReference type="ARBA" id="ARBA00023098"/>
    </source>
</evidence>
<feature type="short sequence motif" description="DGA/G" evidence="4">
    <location>
        <begin position="161"/>
        <end position="163"/>
    </location>
</feature>
<proteinExistence type="predicted"/>
<reference evidence="7" key="1">
    <citation type="journal article" date="2019" name="Int. J. Syst. Evol. Microbiol.">
        <title>The Global Catalogue of Microorganisms (GCM) 10K type strain sequencing project: providing services to taxonomists for standard genome sequencing and annotation.</title>
        <authorList>
            <consortium name="The Broad Institute Genomics Platform"/>
            <consortium name="The Broad Institute Genome Sequencing Center for Infectious Disease"/>
            <person name="Wu L."/>
            <person name="Ma J."/>
        </authorList>
    </citation>
    <scope>NUCLEOTIDE SEQUENCE [LARGE SCALE GENOMIC DNA]</scope>
    <source>
        <strain evidence="7">TISTR 1535</strain>
    </source>
</reference>
<feature type="active site" description="Nucleophile" evidence="4">
    <location>
        <position position="40"/>
    </location>
</feature>
<dbReference type="SUPFAM" id="SSF52151">
    <property type="entry name" value="FabD/lysophospholipase-like"/>
    <property type="match status" value="1"/>
</dbReference>
<dbReference type="RefSeq" id="WP_382390378.1">
    <property type="nucleotide sequence ID" value="NZ_JBHUNA010000003.1"/>
</dbReference>
<dbReference type="InterPro" id="IPR045943">
    <property type="entry name" value="DUF6363"/>
</dbReference>
<keyword evidence="7" id="KW-1185">Reference proteome</keyword>
<name>A0ABW5V1K7_9BACI</name>
<dbReference type="Gene3D" id="3.40.1090.10">
    <property type="entry name" value="Cytosolic phospholipase A2 catalytic domain"/>
    <property type="match status" value="1"/>
</dbReference>
<organism evidence="6 7">
    <name type="scientific">Lentibacillus juripiscarius</name>
    <dbReference type="NCBI Taxonomy" id="257446"/>
    <lineage>
        <taxon>Bacteria</taxon>
        <taxon>Bacillati</taxon>
        <taxon>Bacillota</taxon>
        <taxon>Bacilli</taxon>
        <taxon>Bacillales</taxon>
        <taxon>Bacillaceae</taxon>
        <taxon>Lentibacillus</taxon>
    </lineage>
</organism>
<evidence type="ECO:0000313" key="7">
    <source>
        <dbReference type="Proteomes" id="UP001597502"/>
    </source>
</evidence>
<evidence type="ECO:0000256" key="2">
    <source>
        <dbReference type="ARBA" id="ARBA00022963"/>
    </source>
</evidence>
<dbReference type="Pfam" id="PF19890">
    <property type="entry name" value="DUF6363"/>
    <property type="match status" value="1"/>
</dbReference>
<keyword evidence="2 4" id="KW-0442">Lipid degradation</keyword>
<feature type="domain" description="PNPLA" evidence="5">
    <location>
        <begin position="7"/>
        <end position="174"/>
    </location>
</feature>
<dbReference type="Proteomes" id="UP001597502">
    <property type="component" value="Unassembled WGS sequence"/>
</dbReference>
<dbReference type="PANTHER" id="PTHR14226:SF25">
    <property type="entry name" value="PHOSPHOESTERASE"/>
    <property type="match status" value="1"/>
</dbReference>
<keyword evidence="1 4" id="KW-0378">Hydrolase</keyword>
<dbReference type="InterPro" id="IPR016035">
    <property type="entry name" value="Acyl_Trfase/lysoPLipase"/>
</dbReference>
<dbReference type="InterPro" id="IPR037483">
    <property type="entry name" value="YjjU-like"/>
</dbReference>
<evidence type="ECO:0000256" key="1">
    <source>
        <dbReference type="ARBA" id="ARBA00022801"/>
    </source>
</evidence>
<dbReference type="EMBL" id="JBHUNA010000003">
    <property type="protein sequence ID" value="MFD2759671.1"/>
    <property type="molecule type" value="Genomic_DNA"/>
</dbReference>
<accession>A0ABW5V1K7</accession>
<comment type="caution">
    <text evidence="4">Lacks conserved residue(s) required for the propagation of feature annotation.</text>
</comment>
<dbReference type="Pfam" id="PF01734">
    <property type="entry name" value="Patatin"/>
    <property type="match status" value="1"/>
</dbReference>
<dbReference type="InterPro" id="IPR050301">
    <property type="entry name" value="NTE"/>
</dbReference>
<dbReference type="PANTHER" id="PTHR14226">
    <property type="entry name" value="NEUROPATHY TARGET ESTERASE/SWISS CHEESE D.MELANOGASTER"/>
    <property type="match status" value="1"/>
</dbReference>
<keyword evidence="3 4" id="KW-0443">Lipid metabolism</keyword>
<evidence type="ECO:0000256" key="4">
    <source>
        <dbReference type="PROSITE-ProRule" id="PRU01161"/>
    </source>
</evidence>
<dbReference type="InterPro" id="IPR002641">
    <property type="entry name" value="PNPLA_dom"/>
</dbReference>
<protein>
    <submittedName>
        <fullName evidence="6">Patatin family protein</fullName>
    </submittedName>
</protein>
<feature type="active site" description="Proton acceptor" evidence="4">
    <location>
        <position position="161"/>
    </location>
</feature>